<dbReference type="InterPro" id="IPR032485">
    <property type="entry name" value="LRP1-like_beta_prop"/>
</dbReference>
<protein>
    <submittedName>
        <fullName evidence="3">TolB protein</fullName>
    </submittedName>
</protein>
<evidence type="ECO:0000259" key="2">
    <source>
        <dbReference type="Pfam" id="PF16472"/>
    </source>
</evidence>
<sequence length="304" mass="34562">MDTIKFLIFLLIFSSCNETKKEKPSNEEQSSEQEIAFVTNRDGNSEIYVMDINGKNLRNMTKNDSLDFNPSWSYDGKSLYFYSKRDGNAEIYSLKSDGTELRRLTNHPSSDVLPELSPDGTTVVFMSDRDSLSKNIYLMNKDGSNIKQLTQNKSYEESPNWSPSGKEIIFTRQLRDSSDTSHAANGEIFRINSNGSNLTRLTNKAGYDSGAKFSPNGKQIAFYGSNENDNWDLYIMDGDGTNLYNLTTDSIECYSPDWSKDGKWLVYAAGSKGNYNIWKINIETKERIQLTNTDGRNESPIWKK</sequence>
<reference evidence="3 4" key="1">
    <citation type="submission" date="2016-11" db="EMBL/GenBank/DDBJ databases">
        <authorList>
            <person name="Jaros S."/>
            <person name="Januszkiewicz K."/>
            <person name="Wedrychowicz H."/>
        </authorList>
    </citation>
    <scope>NUCLEOTIDE SEQUENCE [LARGE SCALE GENOMIC DNA]</scope>
    <source>
        <strain evidence="3 4">CGMCC 1.12213</strain>
    </source>
</reference>
<dbReference type="SUPFAM" id="SSF82171">
    <property type="entry name" value="DPP6 N-terminal domain-like"/>
    <property type="match status" value="1"/>
</dbReference>
<feature type="domain" description="Prolow-density lipoprotein receptor-related protein 1-like beta-propeller" evidence="2">
    <location>
        <begin position="132"/>
        <end position="293"/>
    </location>
</feature>
<gene>
    <name evidence="3" type="ORF">SAMN05216261_2708</name>
</gene>
<dbReference type="Proteomes" id="UP000184396">
    <property type="component" value="Unassembled WGS sequence"/>
</dbReference>
<dbReference type="InterPro" id="IPR011659">
    <property type="entry name" value="WD40"/>
</dbReference>
<evidence type="ECO:0000313" key="3">
    <source>
        <dbReference type="EMBL" id="SHJ07164.1"/>
    </source>
</evidence>
<keyword evidence="4" id="KW-1185">Reference proteome</keyword>
<proteinExistence type="inferred from homology"/>
<dbReference type="AlphaFoldDB" id="A0A1M6GB64"/>
<evidence type="ECO:0000256" key="1">
    <source>
        <dbReference type="ARBA" id="ARBA00009820"/>
    </source>
</evidence>
<dbReference type="PANTHER" id="PTHR36842">
    <property type="entry name" value="PROTEIN TOLB HOMOLOG"/>
    <property type="match status" value="1"/>
</dbReference>
<dbReference type="eggNOG" id="COG0823">
    <property type="taxonomic scope" value="Bacteria"/>
</dbReference>
<dbReference type="STRING" id="1178825.SAMN05216261_2708"/>
<accession>A0A1M6GB64</accession>
<dbReference type="PANTHER" id="PTHR36842:SF1">
    <property type="entry name" value="PROTEIN TOLB"/>
    <property type="match status" value="1"/>
</dbReference>
<dbReference type="RefSeq" id="WP_019387844.1">
    <property type="nucleotide sequence ID" value="NZ_ALIH01000008.1"/>
</dbReference>
<dbReference type="PROSITE" id="PS51257">
    <property type="entry name" value="PROKAR_LIPOPROTEIN"/>
    <property type="match status" value="1"/>
</dbReference>
<dbReference type="Gene3D" id="2.120.10.30">
    <property type="entry name" value="TolB, C-terminal domain"/>
    <property type="match status" value="2"/>
</dbReference>
<dbReference type="InterPro" id="IPR011042">
    <property type="entry name" value="6-blade_b-propeller_TolB-like"/>
</dbReference>
<name>A0A1M6GB64_9FLAO</name>
<comment type="similarity">
    <text evidence="1">Belongs to the TolB family.</text>
</comment>
<dbReference type="OrthoDB" id="9815657at2"/>
<dbReference type="Pfam" id="PF07676">
    <property type="entry name" value="PD40"/>
    <property type="match status" value="1"/>
</dbReference>
<dbReference type="EMBL" id="FQYK01000007">
    <property type="protein sequence ID" value="SHJ07164.1"/>
    <property type="molecule type" value="Genomic_DNA"/>
</dbReference>
<organism evidence="3 4">
    <name type="scientific">Algibacter luteus</name>
    <dbReference type="NCBI Taxonomy" id="1178825"/>
    <lineage>
        <taxon>Bacteria</taxon>
        <taxon>Pseudomonadati</taxon>
        <taxon>Bacteroidota</taxon>
        <taxon>Flavobacteriia</taxon>
        <taxon>Flavobacteriales</taxon>
        <taxon>Flavobacteriaceae</taxon>
        <taxon>Algibacter</taxon>
    </lineage>
</organism>
<evidence type="ECO:0000313" key="4">
    <source>
        <dbReference type="Proteomes" id="UP000184396"/>
    </source>
</evidence>
<dbReference type="Pfam" id="PF16472">
    <property type="entry name" value="DUF5050"/>
    <property type="match status" value="1"/>
</dbReference>